<evidence type="ECO:0000256" key="1">
    <source>
        <dbReference type="ARBA" id="ARBA00007169"/>
    </source>
</evidence>
<dbReference type="Pfam" id="PF00975">
    <property type="entry name" value="Thioesterase"/>
    <property type="match status" value="1"/>
</dbReference>
<dbReference type="EMBL" id="CP003219">
    <property type="protein sequence ID" value="AEW92508.1"/>
    <property type="molecule type" value="Genomic_DNA"/>
</dbReference>
<dbReference type="eggNOG" id="COG3208">
    <property type="taxonomic scope" value="Bacteria"/>
</dbReference>
<dbReference type="SMART" id="SM00824">
    <property type="entry name" value="PKS_TE"/>
    <property type="match status" value="1"/>
</dbReference>
<dbReference type="PATRIC" id="fig|1003195.29.peg.134"/>
<feature type="domain" description="Thioesterase TesA-like" evidence="3">
    <location>
        <begin position="27"/>
        <end position="250"/>
    </location>
</feature>
<dbReference type="PANTHER" id="PTHR11487:SF0">
    <property type="entry name" value="S-ACYL FATTY ACID SYNTHASE THIOESTERASE, MEDIUM CHAIN"/>
    <property type="match status" value="1"/>
</dbReference>
<protein>
    <submittedName>
        <fullName evidence="4">Thioesterase</fullName>
    </submittedName>
</protein>
<dbReference type="PANTHER" id="PTHR11487">
    <property type="entry name" value="THIOESTERASE"/>
    <property type="match status" value="1"/>
</dbReference>
<reference evidence="5" key="1">
    <citation type="submission" date="2011-12" db="EMBL/GenBank/DDBJ databases">
        <title>Complete genome sequence of Streptomyces cattleya strain DSM 46488.</title>
        <authorList>
            <person name="Ou H.-Y."/>
            <person name="Li P."/>
            <person name="Zhao C."/>
            <person name="O'Hagan D."/>
            <person name="Deng Z."/>
        </authorList>
    </citation>
    <scope>NUCLEOTIDE SEQUENCE [LARGE SCALE GENOMIC DNA]</scope>
    <source>
        <strain evidence="5">ATCC 35852 / DSM 46488 / JCM 4925 / NBRC 14057 / NRRL 8057</strain>
    </source>
</reference>
<dbReference type="HOGENOM" id="CLU_070456_1_2_11"/>
<proteinExistence type="inferred from homology"/>
<comment type="similarity">
    <text evidence="1">Belongs to the thioesterase family.</text>
</comment>
<evidence type="ECO:0000313" key="5">
    <source>
        <dbReference type="Proteomes" id="UP000007842"/>
    </source>
</evidence>
<evidence type="ECO:0000313" key="4">
    <source>
        <dbReference type="EMBL" id="AEW92508.1"/>
    </source>
</evidence>
<evidence type="ECO:0000256" key="2">
    <source>
        <dbReference type="ARBA" id="ARBA00022801"/>
    </source>
</evidence>
<accession>F8JVW8</accession>
<name>F8JVW8_STREN</name>
<dbReference type="GO" id="GO:0016787">
    <property type="term" value="F:hydrolase activity"/>
    <property type="evidence" value="ECO:0007669"/>
    <property type="project" value="UniProtKB-KW"/>
</dbReference>
<keyword evidence="5" id="KW-1185">Reference proteome</keyword>
<dbReference type="SUPFAM" id="SSF53474">
    <property type="entry name" value="alpha/beta-Hydrolases"/>
    <property type="match status" value="1"/>
</dbReference>
<gene>
    <name evidence="4" type="ordered locus">SCATT_01370</name>
</gene>
<dbReference type="InterPro" id="IPR001031">
    <property type="entry name" value="Thioesterase"/>
</dbReference>
<dbReference type="AlphaFoldDB" id="F8JVW8"/>
<dbReference type="STRING" id="1003195.SCATT_01370"/>
<sequence length="339" mass="37258">MHASTTSGGSWIRPLRSSARRGRVHLVCFPFAGGSAGYFHSLAKSLEPDILVLGVQYPGRQDRRHEPLIEDIGQLADEICEALIPWETQPLAFFGHSMGAVVAFEVARRFQRDDRRAPLALFASGRRAPSRHRDEDSHAADDDSIIANLRSLGGTDPALLEDDEMRRVILPVIRGDYRAVETYRAPTTETTLNVPIMAITGDRDPSVSLEEASAWREHAAGSFEIKVLTGGHFFIHEHIAEIADCVRRVLFGFRSERGITAERQGLFSDEPEEGAAMDAGLEVSCPMCGGLIEATDKDELIRLSQLHTLDAHCYNVPAEHVLAAMTPGDIDPGQGEDVR</sequence>
<accession>G8X1H9</accession>
<dbReference type="InterPro" id="IPR012223">
    <property type="entry name" value="TEII"/>
</dbReference>
<evidence type="ECO:0000259" key="3">
    <source>
        <dbReference type="SMART" id="SM00824"/>
    </source>
</evidence>
<dbReference type="GO" id="GO:0008610">
    <property type="term" value="P:lipid biosynthetic process"/>
    <property type="evidence" value="ECO:0007669"/>
    <property type="project" value="TreeGrafter"/>
</dbReference>
<dbReference type="InterPro" id="IPR020802">
    <property type="entry name" value="TesA-like"/>
</dbReference>
<dbReference type="OrthoDB" id="8480037at2"/>
<dbReference type="KEGG" id="scy:SCATT_01370"/>
<dbReference type="KEGG" id="sct:SCAT_0129"/>
<keyword evidence="2" id="KW-0378">Hydrolase</keyword>
<dbReference type="Gene3D" id="3.40.50.1820">
    <property type="entry name" value="alpha/beta hydrolase"/>
    <property type="match status" value="1"/>
</dbReference>
<organism evidence="4 5">
    <name type="scientific">Streptantibioticus cattleyicolor (strain ATCC 35852 / DSM 46488 / JCM 4925 / NBRC 14057 / NRRL 8057)</name>
    <name type="common">Streptomyces cattleya</name>
    <dbReference type="NCBI Taxonomy" id="1003195"/>
    <lineage>
        <taxon>Bacteria</taxon>
        <taxon>Bacillati</taxon>
        <taxon>Actinomycetota</taxon>
        <taxon>Actinomycetes</taxon>
        <taxon>Kitasatosporales</taxon>
        <taxon>Streptomycetaceae</taxon>
        <taxon>Streptantibioticus</taxon>
    </lineage>
</organism>
<dbReference type="InterPro" id="IPR029058">
    <property type="entry name" value="AB_hydrolase_fold"/>
</dbReference>
<dbReference type="Proteomes" id="UP000007842">
    <property type="component" value="Chromosome"/>
</dbReference>
<dbReference type="RefSeq" id="WP_014140907.1">
    <property type="nucleotide sequence ID" value="NC_016111.1"/>
</dbReference>